<reference evidence="2" key="1">
    <citation type="submission" date="2022-11" db="UniProtKB">
        <authorList>
            <consortium name="WormBaseParasite"/>
        </authorList>
    </citation>
    <scope>IDENTIFICATION</scope>
</reference>
<evidence type="ECO:0000313" key="2">
    <source>
        <dbReference type="WBParaSite" id="ES5_v2.g18758.t1"/>
    </source>
</evidence>
<accession>A0AC34FMV1</accession>
<organism evidence="1 2">
    <name type="scientific">Panagrolaimus sp. ES5</name>
    <dbReference type="NCBI Taxonomy" id="591445"/>
    <lineage>
        <taxon>Eukaryota</taxon>
        <taxon>Metazoa</taxon>
        <taxon>Ecdysozoa</taxon>
        <taxon>Nematoda</taxon>
        <taxon>Chromadorea</taxon>
        <taxon>Rhabditida</taxon>
        <taxon>Tylenchina</taxon>
        <taxon>Panagrolaimomorpha</taxon>
        <taxon>Panagrolaimoidea</taxon>
        <taxon>Panagrolaimidae</taxon>
        <taxon>Panagrolaimus</taxon>
    </lineage>
</organism>
<dbReference type="Proteomes" id="UP000887579">
    <property type="component" value="Unplaced"/>
</dbReference>
<dbReference type="WBParaSite" id="ES5_v2.g18758.t1">
    <property type="protein sequence ID" value="ES5_v2.g18758.t1"/>
    <property type="gene ID" value="ES5_v2.g18758"/>
</dbReference>
<protein>
    <submittedName>
        <fullName evidence="2">Peptidylprolyl isomerase</fullName>
    </submittedName>
</protein>
<proteinExistence type="predicted"/>
<name>A0AC34FMV1_9BILA</name>
<sequence length="270" mass="31142">MSVLIETTLGDIVVDLFIKERPNACRNFLKLCKIKYYNLNQVFTVEPNYIFQTGDPTNTGRGGESIFGILYGDQARYYDMEQVPKIRHTRRGLISFVNNGNPPHLPVPSRSPSPSLKIVQVIDKIALDEREDEDDGKTAEEIRKEMEAKEMKAQAQILEMVGDLHYADEKPPDNVLFVCKLNPVTTSEDLEIIFSRFGTIVECEVIKDRRTQQSLQYAFIEFESPKECEAAYLKMDNVLIDDRRIHVDFSQSVAKNFQWKKQGGWIFIFF</sequence>
<evidence type="ECO:0000313" key="1">
    <source>
        <dbReference type="Proteomes" id="UP000887579"/>
    </source>
</evidence>